<dbReference type="EMBL" id="CP059165">
    <property type="protein sequence ID" value="QLL09010.1"/>
    <property type="molecule type" value="Genomic_DNA"/>
</dbReference>
<reference evidence="6" key="3">
    <citation type="submission" date="2023-07" db="EMBL/GenBank/DDBJ databases">
        <title>Description of Mycobacterium gordonae subsp. intergordonae subsp.nov. and Mycobacterium gordonae subsp. gordonae subsp. nov.</title>
        <authorList>
            <person name="Huang H."/>
        </authorList>
    </citation>
    <scope>NUCLEOTIDE SEQUENCE [LARGE SCALE GENOMIC DNA]</scope>
    <source>
        <strain evidence="6">24</strain>
    </source>
</reference>
<dbReference type="CDD" id="cd00090">
    <property type="entry name" value="HTH_ARSR"/>
    <property type="match status" value="1"/>
</dbReference>
<evidence type="ECO:0000256" key="1">
    <source>
        <dbReference type="ARBA" id="ARBA00023015"/>
    </source>
</evidence>
<keyword evidence="1" id="KW-0805">Transcription regulation</keyword>
<dbReference type="InterPro" id="IPR001845">
    <property type="entry name" value="HTH_ArsR_DNA-bd_dom"/>
</dbReference>
<dbReference type="SUPFAM" id="SSF46785">
    <property type="entry name" value="Winged helix' DNA-binding domain"/>
    <property type="match status" value="1"/>
</dbReference>
<evidence type="ECO:0000313" key="5">
    <source>
        <dbReference type="EMBL" id="QLL09010.1"/>
    </source>
</evidence>
<proteinExistence type="predicted"/>
<evidence type="ECO:0000256" key="3">
    <source>
        <dbReference type="ARBA" id="ARBA00023163"/>
    </source>
</evidence>
<feature type="domain" description="HTH arsR-type" evidence="4">
    <location>
        <begin position="1"/>
        <end position="95"/>
    </location>
</feature>
<dbReference type="KEGG" id="mgor:H0P51_09030"/>
<sequence>MSTPLYKLKAEFFKTLGHPARVRVLELLSERDHTVAELLPEVGLESSNLSQQLGVLRRAGVVTATKDGNTVIYSITSPLIAELMTVARQVLTGMLTGQVAVLEDLRAAVPAHRSGG</sequence>
<dbReference type="PANTHER" id="PTHR43132">
    <property type="entry name" value="ARSENICAL RESISTANCE OPERON REPRESSOR ARSR-RELATED"/>
    <property type="match status" value="1"/>
</dbReference>
<keyword evidence="2" id="KW-0238">DNA-binding</keyword>
<dbReference type="PRINTS" id="PR00778">
    <property type="entry name" value="HTHARSR"/>
</dbReference>
<dbReference type="PANTHER" id="PTHR43132:SF2">
    <property type="entry name" value="ARSENICAL RESISTANCE OPERON REPRESSOR ARSR-RELATED"/>
    <property type="match status" value="1"/>
</dbReference>
<dbReference type="InterPro" id="IPR051011">
    <property type="entry name" value="Metal_resp_trans_reg"/>
</dbReference>
<organism evidence="5 6">
    <name type="scientific">Mycobacterium vicinigordonae</name>
    <dbReference type="NCBI Taxonomy" id="1719132"/>
    <lineage>
        <taxon>Bacteria</taxon>
        <taxon>Bacillati</taxon>
        <taxon>Actinomycetota</taxon>
        <taxon>Actinomycetes</taxon>
        <taxon>Mycobacteriales</taxon>
        <taxon>Mycobacteriaceae</taxon>
        <taxon>Mycobacterium</taxon>
    </lineage>
</organism>
<reference evidence="6" key="1">
    <citation type="submission" date="2020-07" db="EMBL/GenBank/DDBJ databases">
        <title>Description of Mycobacterium gordonae subsp. intergordonae subsp.nov. and Mycobacterium gordonae subsp. gordonae subsp. nov.</title>
        <authorList>
            <person name="Yu X."/>
        </authorList>
    </citation>
    <scope>NUCLEOTIDE SEQUENCE [LARGE SCALE GENOMIC DNA]</scope>
    <source>
        <strain evidence="6">24</strain>
    </source>
</reference>
<keyword evidence="6" id="KW-1185">Reference proteome</keyword>
<dbReference type="SMART" id="SM00418">
    <property type="entry name" value="HTH_ARSR"/>
    <property type="match status" value="1"/>
</dbReference>
<dbReference type="PROSITE" id="PS50987">
    <property type="entry name" value="HTH_ARSR_2"/>
    <property type="match status" value="1"/>
</dbReference>
<dbReference type="Pfam" id="PF01022">
    <property type="entry name" value="HTH_5"/>
    <property type="match status" value="1"/>
</dbReference>
<keyword evidence="3" id="KW-0804">Transcription</keyword>
<protein>
    <submittedName>
        <fullName evidence="5">Winged helix-turn-helix transcriptional regulator</fullName>
    </submittedName>
</protein>
<dbReference type="NCBIfam" id="NF033788">
    <property type="entry name" value="HTH_metalloreg"/>
    <property type="match status" value="1"/>
</dbReference>
<accession>A0A7D6E1Z6</accession>
<reference evidence="5 6" key="2">
    <citation type="submission" date="2020-07" db="EMBL/GenBank/DDBJ databases">
        <authorList>
            <person name="Yu X."/>
        </authorList>
    </citation>
    <scope>NUCLEOTIDE SEQUENCE [LARGE SCALE GENOMIC DNA]</scope>
    <source>
        <strain evidence="6">24</strain>
    </source>
</reference>
<gene>
    <name evidence="5" type="ORF">H0P51_09030</name>
</gene>
<dbReference type="AlphaFoldDB" id="A0A7D6E1Z6"/>
<dbReference type="GO" id="GO:0003700">
    <property type="term" value="F:DNA-binding transcription factor activity"/>
    <property type="evidence" value="ECO:0007669"/>
    <property type="project" value="InterPro"/>
</dbReference>
<evidence type="ECO:0000256" key="2">
    <source>
        <dbReference type="ARBA" id="ARBA00023125"/>
    </source>
</evidence>
<evidence type="ECO:0000259" key="4">
    <source>
        <dbReference type="PROSITE" id="PS50987"/>
    </source>
</evidence>
<dbReference type="Gene3D" id="1.10.10.10">
    <property type="entry name" value="Winged helix-like DNA-binding domain superfamily/Winged helix DNA-binding domain"/>
    <property type="match status" value="1"/>
</dbReference>
<dbReference type="GO" id="GO:0003677">
    <property type="term" value="F:DNA binding"/>
    <property type="evidence" value="ECO:0007669"/>
    <property type="project" value="UniProtKB-KW"/>
</dbReference>
<name>A0A7D6E1Z6_9MYCO</name>
<dbReference type="RefSeq" id="WP_180917595.1">
    <property type="nucleotide sequence ID" value="NZ_CP059165.1"/>
</dbReference>
<dbReference type="InterPro" id="IPR036388">
    <property type="entry name" value="WH-like_DNA-bd_sf"/>
</dbReference>
<dbReference type="Proteomes" id="UP000510682">
    <property type="component" value="Chromosome"/>
</dbReference>
<dbReference type="InterPro" id="IPR011991">
    <property type="entry name" value="ArsR-like_HTH"/>
</dbReference>
<evidence type="ECO:0000313" key="6">
    <source>
        <dbReference type="Proteomes" id="UP000510682"/>
    </source>
</evidence>
<dbReference type="InterPro" id="IPR036390">
    <property type="entry name" value="WH_DNA-bd_sf"/>
</dbReference>